<reference evidence="2" key="1">
    <citation type="journal article" date="2020" name="mSystems">
        <title>Genome- and Community-Level Interaction Insights into Carbon Utilization and Element Cycling Functions of Hydrothermarchaeota in Hydrothermal Sediment.</title>
        <authorList>
            <person name="Zhou Z."/>
            <person name="Liu Y."/>
            <person name="Xu W."/>
            <person name="Pan J."/>
            <person name="Luo Z.H."/>
            <person name="Li M."/>
        </authorList>
    </citation>
    <scope>NUCLEOTIDE SEQUENCE [LARGE SCALE GENOMIC DNA]</scope>
    <source>
        <strain evidence="2">HyVt-513</strain>
    </source>
</reference>
<evidence type="ECO:0000256" key="1">
    <source>
        <dbReference type="ARBA" id="ARBA00005534"/>
    </source>
</evidence>
<name>A0A7V2SJH1_9BACT</name>
<dbReference type="Gene3D" id="2.60.120.460">
    <property type="entry name" value="YjbQ-like"/>
    <property type="match status" value="1"/>
</dbReference>
<dbReference type="Proteomes" id="UP000885722">
    <property type="component" value="Unassembled WGS sequence"/>
</dbReference>
<evidence type="ECO:0000313" key="2">
    <source>
        <dbReference type="EMBL" id="HFC03994.1"/>
    </source>
</evidence>
<proteinExistence type="inferred from homology"/>
<protein>
    <submittedName>
        <fullName evidence="2">YjbQ family protein</fullName>
    </submittedName>
</protein>
<gene>
    <name evidence="2" type="ORF">ENJ74_03895</name>
</gene>
<sequence length="131" mass="14894">MTRIELNSNYKTEMIDITEAVAHEVMKLGIRDGLCTVFTPHTTASIVLFEKTDPKLRRDFLSSLSRIAPADMNYESEGDNTPAHIKSTLCGPRIVVPVKDGQLYLGEWQAIFFCEFDGPRENREYIVQVIQ</sequence>
<dbReference type="AlphaFoldDB" id="A0A7V2SJH1"/>
<dbReference type="Pfam" id="PF01894">
    <property type="entry name" value="YjbQ"/>
    <property type="match status" value="1"/>
</dbReference>
<dbReference type="EMBL" id="DRNO01000266">
    <property type="protein sequence ID" value="HFC03994.1"/>
    <property type="molecule type" value="Genomic_DNA"/>
</dbReference>
<dbReference type="PANTHER" id="PTHR30615:SF8">
    <property type="entry name" value="UPF0047 PROTEIN C4A8.02C"/>
    <property type="match status" value="1"/>
</dbReference>
<comment type="similarity">
    <text evidence="1">Belongs to the UPF0047 family.</text>
</comment>
<dbReference type="PANTHER" id="PTHR30615">
    <property type="entry name" value="UNCHARACTERIZED PROTEIN YJBQ-RELATED"/>
    <property type="match status" value="1"/>
</dbReference>
<comment type="caution">
    <text evidence="2">The sequence shown here is derived from an EMBL/GenBank/DDBJ whole genome shotgun (WGS) entry which is preliminary data.</text>
</comment>
<organism evidence="2">
    <name type="scientific">Nitratifractor salsuginis</name>
    <dbReference type="NCBI Taxonomy" id="269261"/>
    <lineage>
        <taxon>Bacteria</taxon>
        <taxon>Pseudomonadati</taxon>
        <taxon>Campylobacterota</taxon>
        <taxon>Epsilonproteobacteria</taxon>
        <taxon>Campylobacterales</taxon>
        <taxon>Sulfurovaceae</taxon>
        <taxon>Nitratifractor</taxon>
    </lineage>
</organism>
<dbReference type="NCBIfam" id="TIGR00149">
    <property type="entry name" value="TIGR00149_YjbQ"/>
    <property type="match status" value="1"/>
</dbReference>
<dbReference type="PIRSF" id="PIRSF004681">
    <property type="entry name" value="UCP004681"/>
    <property type="match status" value="1"/>
</dbReference>
<dbReference type="InterPro" id="IPR001602">
    <property type="entry name" value="UPF0047_YjbQ-like"/>
</dbReference>
<dbReference type="InterPro" id="IPR035917">
    <property type="entry name" value="YjbQ-like_sf"/>
</dbReference>
<accession>A0A7V2SJH1</accession>
<dbReference type="SUPFAM" id="SSF111038">
    <property type="entry name" value="YjbQ-like"/>
    <property type="match status" value="1"/>
</dbReference>